<feature type="transmembrane region" description="Helical" evidence="1">
    <location>
        <begin position="190"/>
        <end position="207"/>
    </location>
</feature>
<dbReference type="EMBL" id="CAXAMN010026162">
    <property type="protein sequence ID" value="CAK9101063.1"/>
    <property type="molecule type" value="Genomic_DNA"/>
</dbReference>
<feature type="transmembrane region" description="Helical" evidence="1">
    <location>
        <begin position="23"/>
        <end position="46"/>
    </location>
</feature>
<reference evidence="2 3" key="1">
    <citation type="submission" date="2024-02" db="EMBL/GenBank/DDBJ databases">
        <authorList>
            <person name="Chen Y."/>
            <person name="Shah S."/>
            <person name="Dougan E. K."/>
            <person name="Thang M."/>
            <person name="Chan C."/>
        </authorList>
    </citation>
    <scope>NUCLEOTIDE SEQUENCE [LARGE SCALE GENOMIC DNA]</scope>
</reference>
<protein>
    <submittedName>
        <fullName evidence="2">Uncharacterized protein</fullName>
    </submittedName>
</protein>
<dbReference type="Proteomes" id="UP001642484">
    <property type="component" value="Unassembled WGS sequence"/>
</dbReference>
<keyword evidence="1" id="KW-0812">Transmembrane</keyword>
<feature type="transmembrane region" description="Helical" evidence="1">
    <location>
        <begin position="91"/>
        <end position="111"/>
    </location>
</feature>
<feature type="transmembrane region" description="Helical" evidence="1">
    <location>
        <begin position="227"/>
        <end position="244"/>
    </location>
</feature>
<keyword evidence="1" id="KW-0472">Membrane</keyword>
<feature type="transmembrane region" description="Helical" evidence="1">
    <location>
        <begin position="361"/>
        <end position="383"/>
    </location>
</feature>
<proteinExistence type="predicted"/>
<name>A0ABP0RN56_9DINO</name>
<keyword evidence="1" id="KW-1133">Transmembrane helix</keyword>
<feature type="transmembrane region" description="Helical" evidence="1">
    <location>
        <begin position="451"/>
        <end position="472"/>
    </location>
</feature>
<evidence type="ECO:0000256" key="1">
    <source>
        <dbReference type="SAM" id="Phobius"/>
    </source>
</evidence>
<evidence type="ECO:0000313" key="3">
    <source>
        <dbReference type="Proteomes" id="UP001642484"/>
    </source>
</evidence>
<organism evidence="2 3">
    <name type="scientific">Durusdinium trenchii</name>
    <dbReference type="NCBI Taxonomy" id="1381693"/>
    <lineage>
        <taxon>Eukaryota</taxon>
        <taxon>Sar</taxon>
        <taxon>Alveolata</taxon>
        <taxon>Dinophyceae</taxon>
        <taxon>Suessiales</taxon>
        <taxon>Symbiodiniaceae</taxon>
        <taxon>Durusdinium</taxon>
    </lineage>
</organism>
<feature type="transmembrane region" description="Helical" evidence="1">
    <location>
        <begin position="164"/>
        <end position="184"/>
    </location>
</feature>
<gene>
    <name evidence="2" type="ORF">CCMP2556_LOCUS47678</name>
</gene>
<feature type="transmembrane region" description="Helical" evidence="1">
    <location>
        <begin position="415"/>
        <end position="439"/>
    </location>
</feature>
<keyword evidence="3" id="KW-1185">Reference proteome</keyword>
<feature type="transmembrane region" description="Helical" evidence="1">
    <location>
        <begin position="123"/>
        <end position="144"/>
    </location>
</feature>
<evidence type="ECO:0000313" key="2">
    <source>
        <dbReference type="EMBL" id="CAK9101063.1"/>
    </source>
</evidence>
<comment type="caution">
    <text evidence="2">The sequence shown here is derived from an EMBL/GenBank/DDBJ whole genome shotgun (WGS) entry which is preliminary data.</text>
</comment>
<sequence>MQMYLADHCIDGLGSASRWKTSLTVMIGTLLLLPILSFSVLLVPLAPPEKGFHANWVFNYLVHPVLNYVVCRAELEVGIRRPLAVWDRQRVCWIVQWVPLVGCLACLFIHFVGSLFGIYPMPFAVSTSCIPSAWVTLYVASYLVPEDLLTADLRAFVRFAYMELLFWALQFAVLLVWLLIFPILSVPFQLLSSVAVTGMLTGAGWAVNKIGRRYLGVPEYITEEAKVFILFIAFLFSAALLSSAKNGLVLGVMLILDAGKALAIALKTCHCLINLLKEQKTVEVQEVESATNQSGISMIWTHCRALPCRMKEKWRLAWQLRSQLKEILSDLAGKTRESLQESEINVLEAQLINEFARHIKLLALVELCEIAVPLMYMLVMALLHSETFGYNRQYFQVLSTTAGFEDAMTGNALSLLIEAFVFIGAQIVLMCSMGFDLVYFAGIAVRENYSYWVFALSTCCVAWLTVLITHGGHDFDFIRSLF</sequence>
<accession>A0ABP0RN56</accession>